<gene>
    <name evidence="1" type="ORF">I553_8481</name>
</gene>
<comment type="caution">
    <text evidence="1">The sequence shown here is derived from an EMBL/GenBank/DDBJ whole genome shotgun (WGS) entry which is preliminary data.</text>
</comment>
<dbReference type="AlphaFoldDB" id="X8CLU8"/>
<protein>
    <submittedName>
        <fullName evidence="1">Uncharacterized protein</fullName>
    </submittedName>
</protein>
<accession>X8CLU8</accession>
<evidence type="ECO:0000313" key="1">
    <source>
        <dbReference type="EMBL" id="EUA56433.1"/>
    </source>
</evidence>
<sequence length="40" mass="3976">MMGSVFGATTPTVSGIAVIFGLLGGADRLSIGSCPLPQPR</sequence>
<organism evidence="1">
    <name type="scientific">Mycobacterium xenopi 4042</name>
    <dbReference type="NCBI Taxonomy" id="1299334"/>
    <lineage>
        <taxon>Bacteria</taxon>
        <taxon>Bacillati</taxon>
        <taxon>Actinomycetota</taxon>
        <taxon>Actinomycetes</taxon>
        <taxon>Mycobacteriales</taxon>
        <taxon>Mycobacteriaceae</taxon>
        <taxon>Mycobacterium</taxon>
    </lineage>
</organism>
<dbReference type="EMBL" id="JAOB01000029">
    <property type="protein sequence ID" value="EUA56433.1"/>
    <property type="molecule type" value="Genomic_DNA"/>
</dbReference>
<reference evidence="1" key="1">
    <citation type="submission" date="2014-01" db="EMBL/GenBank/DDBJ databases">
        <authorList>
            <person name="Brown-Elliot B."/>
            <person name="Wallace R."/>
            <person name="Lenaerts A."/>
            <person name="Ordway D."/>
            <person name="DeGroote M.A."/>
            <person name="Parker T."/>
            <person name="Sizemore C."/>
            <person name="Tallon L.J."/>
            <person name="Sadzewicz L.K."/>
            <person name="Sengamalay N."/>
            <person name="Fraser C.M."/>
            <person name="Hine E."/>
            <person name="Shefchek K.A."/>
            <person name="Das S.P."/>
            <person name="Tettelin H."/>
        </authorList>
    </citation>
    <scope>NUCLEOTIDE SEQUENCE [LARGE SCALE GENOMIC DNA]</scope>
    <source>
        <strain evidence="1">4042</strain>
    </source>
</reference>
<name>X8CLU8_MYCXE</name>
<proteinExistence type="predicted"/>